<dbReference type="InterPro" id="IPR023213">
    <property type="entry name" value="CAT-like_dom_sf"/>
</dbReference>
<dbReference type="GO" id="GO:0005737">
    <property type="term" value="C:cytoplasm"/>
    <property type="evidence" value="ECO:0007669"/>
    <property type="project" value="TreeGrafter"/>
</dbReference>
<evidence type="ECO:0000256" key="2">
    <source>
        <dbReference type="ARBA" id="ARBA00006432"/>
    </source>
</evidence>
<name>A0A398B6F8_9BACI</name>
<dbReference type="PROSITE" id="PS50075">
    <property type="entry name" value="CARRIER"/>
    <property type="match status" value="1"/>
</dbReference>
<dbReference type="OrthoDB" id="9765680at2"/>
<dbReference type="Gene3D" id="3.40.50.980">
    <property type="match status" value="2"/>
</dbReference>
<keyword evidence="4" id="KW-0597">Phosphoprotein</keyword>
<dbReference type="NCBIfam" id="TIGR01720">
    <property type="entry name" value="NRPS-para261"/>
    <property type="match status" value="1"/>
</dbReference>
<dbReference type="InterPro" id="IPR010071">
    <property type="entry name" value="AA_adenyl_dom"/>
</dbReference>
<dbReference type="EMBL" id="QWVT01000028">
    <property type="protein sequence ID" value="RID83346.1"/>
    <property type="molecule type" value="Genomic_DNA"/>
</dbReference>
<keyword evidence="3" id="KW-0596">Phosphopantetheine</keyword>
<protein>
    <submittedName>
        <fullName evidence="8">Amino acid adenylation domain-containing protein</fullName>
    </submittedName>
</protein>
<dbReference type="GO" id="GO:0031177">
    <property type="term" value="F:phosphopantetheine binding"/>
    <property type="evidence" value="ECO:0007669"/>
    <property type="project" value="TreeGrafter"/>
</dbReference>
<keyword evidence="6" id="KW-0045">Antibiotic biosynthesis</keyword>
<dbReference type="Pfam" id="PF00501">
    <property type="entry name" value="AMP-binding"/>
    <property type="match status" value="1"/>
</dbReference>
<dbReference type="GO" id="GO:0003824">
    <property type="term" value="F:catalytic activity"/>
    <property type="evidence" value="ECO:0007669"/>
    <property type="project" value="InterPro"/>
</dbReference>
<dbReference type="InterPro" id="IPR001242">
    <property type="entry name" value="Condensation_dom"/>
</dbReference>
<feature type="domain" description="Carrier" evidence="7">
    <location>
        <begin position="955"/>
        <end position="1029"/>
    </location>
</feature>
<dbReference type="PANTHER" id="PTHR45527:SF1">
    <property type="entry name" value="FATTY ACID SYNTHASE"/>
    <property type="match status" value="1"/>
</dbReference>
<dbReference type="Pfam" id="PF00668">
    <property type="entry name" value="Condensation"/>
    <property type="match status" value="2"/>
</dbReference>
<evidence type="ECO:0000256" key="5">
    <source>
        <dbReference type="ARBA" id="ARBA00022737"/>
    </source>
</evidence>
<dbReference type="InterPro" id="IPR009081">
    <property type="entry name" value="PP-bd_ACP"/>
</dbReference>
<dbReference type="FunFam" id="3.40.50.980:FF:000001">
    <property type="entry name" value="Non-ribosomal peptide synthetase"/>
    <property type="match status" value="1"/>
</dbReference>
<comment type="similarity">
    <text evidence="2">Belongs to the ATP-dependent AMP-binding enzyme family.</text>
</comment>
<dbReference type="SUPFAM" id="SSF52777">
    <property type="entry name" value="CoA-dependent acyltransferases"/>
    <property type="match status" value="4"/>
</dbReference>
<dbReference type="SUPFAM" id="SSF47336">
    <property type="entry name" value="ACP-like"/>
    <property type="match status" value="1"/>
</dbReference>
<keyword evidence="9" id="KW-1185">Reference proteome</keyword>
<sequence>MNEPIYYNLTHAQKRIWYVEKMNPGLVIHNIGGSLRIEGKIDVSKLDKAIQLIIKHNDGLRLRFRERNEEAVQHVDEYQEENIDFVDFTEKEDKLEQFNRWIEGVFTTPFELIDGKLYYFGIYKLSDTEYGVLLNIHHLIADGWSIHLIEKQLCNYYKALEQEQDVTHLYNESYVNYIQTEKAYLNSSRFLKNKQYWNVKFEILPEIMITKRIGDPKGIRKSFKLGINESAKIRKFVIKQKQLSLATFFTALKIIYLHKTKSIDDIILGVPVFNRIGQNEKNTVGMFTSSVPLRVTCKPGMSGIDVLTAVNKELRACLVHQQYPYDLLVNDLHVRKAGYDTLFDICVNYYNTKYSNELGDIPVRVEEYYSGYQSYSLQMVVKEWLDNDEIELLIDYRISDYSDIEVERMYDQMMHLANRLIENGEEHIENLSLGHEEHLMSVFDTLNQTKADYPREKTVIDVIEEQILAQPNAMALVFQESFLTYGEMNQRINQLAHHLESKGVFKGDRVAIIATHSYELVIGILATLKVGAAYVPIDPKYPLERIEYMLQDSDAKVLYTNIEIEGLSYNQELIMADDTSIENEDTTYVSKAAPEDIAYIIYTSGSTGKPKGVMIEHRGLMNYIWWAGKAYLKDEKEVFALYSSITFDLTITSIFTPLLSGQLIAIYEDKGEEFILYKVLEDKKATVIKVTPAHLTLIKDQPNHSSSVKRFIVGGENLPVKLAKEAFDSFGGKVEIYNEYGPTETVVGCMIYQYRPEYDLGYSVPIGKPADNVEIYLFDKNLQLVTPGIVGELYIAGDGVARGYLNKEELTKNVFIHLNNERFQNKRMYKTGDLGKMLPDGNIEYIGRADNQVKLRGFRIELGEIESAIRDIDFVKEGIVQVKKDFNGHDAICAYIVSDNDFSEHAIKQQLFKKLPAYMVPSYYVNIEQVPLTSNGKVDYKQLPGISVHPVEFISSRNETERQFIQILEGILGKGNLSMNSNFFQIGGDSIKAIQIVSKLKEIGMTLKVQDIMEKETLEDIALCIDYQYVSSRISQHLEEGKIRNTPIIQWFLEQRMAEPHYFNQSVLLELKEKIGIENIQVALREIIHHHDTLRVNFDTNTQELYYNNQLLEQEIEIEYFNLNALDHDEPEVIEEKIKEISEKVKRSITLDQGFLIRACLITVNEKTELLLLTGHHLVIDGVSWRIILEDFLTLLTQIQNHQNLELPLKTHSFKEWASILHEYSNLGFPEEVEYWKEILNHPSYLPKDFDKPIGLVEDSVTLSYELDEKITKDLGIKINQYYNMDLNELLISSLALTIHKTSNMEEVVFEVERHGREQINEEIDISRTIGWFTSIYPVHFKVKGNDLITQLKELKEIYRKVPYKGFNFSVLKYINKIFENIHHEPIRFNYLGDFDHVLQSDVCKLSSLHTGSDVSAKNKLTALVDVIAIKLNGKLQINVTFSSNTFENETMQSFLDRYINTIKDIYQHCSTSGEIEFTPSDFNEADISEEDLELLFSN</sequence>
<evidence type="ECO:0000313" key="9">
    <source>
        <dbReference type="Proteomes" id="UP000265816"/>
    </source>
</evidence>
<dbReference type="Pfam" id="PF13193">
    <property type="entry name" value="AMP-binding_C"/>
    <property type="match status" value="1"/>
</dbReference>
<dbReference type="Gene3D" id="3.30.559.10">
    <property type="entry name" value="Chloramphenicol acetyltransferase-like domain"/>
    <property type="match status" value="2"/>
</dbReference>
<dbReference type="GO" id="GO:0043041">
    <property type="term" value="P:amino acid activation for nonribosomal peptide biosynthetic process"/>
    <property type="evidence" value="ECO:0007669"/>
    <property type="project" value="TreeGrafter"/>
</dbReference>
<evidence type="ECO:0000256" key="3">
    <source>
        <dbReference type="ARBA" id="ARBA00022450"/>
    </source>
</evidence>
<evidence type="ECO:0000256" key="6">
    <source>
        <dbReference type="ARBA" id="ARBA00023194"/>
    </source>
</evidence>
<keyword evidence="5" id="KW-0677">Repeat</keyword>
<organism evidence="8 9">
    <name type="scientific">Mesobacillus zeae</name>
    <dbReference type="NCBI Taxonomy" id="1917180"/>
    <lineage>
        <taxon>Bacteria</taxon>
        <taxon>Bacillati</taxon>
        <taxon>Bacillota</taxon>
        <taxon>Bacilli</taxon>
        <taxon>Bacillales</taxon>
        <taxon>Bacillaceae</taxon>
        <taxon>Mesobacillus</taxon>
    </lineage>
</organism>
<dbReference type="Gene3D" id="3.30.300.30">
    <property type="match status" value="1"/>
</dbReference>
<dbReference type="Proteomes" id="UP000265816">
    <property type="component" value="Unassembled WGS sequence"/>
</dbReference>
<dbReference type="InterPro" id="IPR025110">
    <property type="entry name" value="AMP-bd_C"/>
</dbReference>
<dbReference type="RefSeq" id="WP_119113841.1">
    <property type="nucleotide sequence ID" value="NZ_CBCSEO010000024.1"/>
</dbReference>
<comment type="cofactor">
    <cofactor evidence="1">
        <name>pantetheine 4'-phosphate</name>
        <dbReference type="ChEBI" id="CHEBI:47942"/>
    </cofactor>
</comment>
<dbReference type="Gene3D" id="2.30.38.10">
    <property type="entry name" value="Luciferase, Domain 3"/>
    <property type="match status" value="1"/>
</dbReference>
<gene>
    <name evidence="8" type="ORF">D1970_15780</name>
</gene>
<dbReference type="GO" id="GO:0017000">
    <property type="term" value="P:antibiotic biosynthetic process"/>
    <property type="evidence" value="ECO:0007669"/>
    <property type="project" value="UniProtKB-KW"/>
</dbReference>
<dbReference type="Pfam" id="PF00550">
    <property type="entry name" value="PP-binding"/>
    <property type="match status" value="1"/>
</dbReference>
<accession>A0A398B6F8</accession>
<evidence type="ECO:0000313" key="8">
    <source>
        <dbReference type="EMBL" id="RID83346.1"/>
    </source>
</evidence>
<dbReference type="PROSITE" id="PS00012">
    <property type="entry name" value="PHOSPHOPANTETHEINE"/>
    <property type="match status" value="1"/>
</dbReference>
<dbReference type="InterPro" id="IPR036736">
    <property type="entry name" value="ACP-like_sf"/>
</dbReference>
<dbReference type="Gene3D" id="1.10.1200.10">
    <property type="entry name" value="ACP-like"/>
    <property type="match status" value="1"/>
</dbReference>
<dbReference type="PROSITE" id="PS00455">
    <property type="entry name" value="AMP_BINDING"/>
    <property type="match status" value="1"/>
</dbReference>
<dbReference type="InterPro" id="IPR000873">
    <property type="entry name" value="AMP-dep_synth/lig_dom"/>
</dbReference>
<dbReference type="PANTHER" id="PTHR45527">
    <property type="entry name" value="NONRIBOSOMAL PEPTIDE SYNTHETASE"/>
    <property type="match status" value="1"/>
</dbReference>
<dbReference type="InterPro" id="IPR006162">
    <property type="entry name" value="Ppantetheine_attach_site"/>
</dbReference>
<dbReference type="GO" id="GO:0008610">
    <property type="term" value="P:lipid biosynthetic process"/>
    <property type="evidence" value="ECO:0007669"/>
    <property type="project" value="UniProtKB-ARBA"/>
</dbReference>
<proteinExistence type="inferred from homology"/>
<dbReference type="InterPro" id="IPR045851">
    <property type="entry name" value="AMP-bd_C_sf"/>
</dbReference>
<dbReference type="InterPro" id="IPR010060">
    <property type="entry name" value="NRPS_synth"/>
</dbReference>
<dbReference type="SUPFAM" id="SSF56801">
    <property type="entry name" value="Acetyl-CoA synthetase-like"/>
    <property type="match status" value="1"/>
</dbReference>
<dbReference type="InterPro" id="IPR020845">
    <property type="entry name" value="AMP-binding_CS"/>
</dbReference>
<dbReference type="NCBIfam" id="TIGR01733">
    <property type="entry name" value="AA-adenyl-dom"/>
    <property type="match status" value="1"/>
</dbReference>
<evidence type="ECO:0000256" key="4">
    <source>
        <dbReference type="ARBA" id="ARBA00022553"/>
    </source>
</evidence>
<reference evidence="8 9" key="1">
    <citation type="submission" date="2018-08" db="EMBL/GenBank/DDBJ databases">
        <title>Bacillus jemisoniae sp. nov., Bacillus chryseoplanitiae sp. nov., Bacillus resnikiae sp. nov., and Bacillus frankliniae sp. nov., isolated from Viking spacecraft and associated surfaces.</title>
        <authorList>
            <person name="Seuylemezian A."/>
            <person name="Vaishampayan P."/>
        </authorList>
    </citation>
    <scope>NUCLEOTIDE SEQUENCE [LARGE SCALE GENOMIC DNA]</scope>
    <source>
        <strain evidence="8 9">JJ-247</strain>
    </source>
</reference>
<evidence type="ECO:0000259" key="7">
    <source>
        <dbReference type="PROSITE" id="PS50075"/>
    </source>
</evidence>
<comment type="caution">
    <text evidence="8">The sequence shown here is derived from an EMBL/GenBank/DDBJ whole genome shotgun (WGS) entry which is preliminary data.</text>
</comment>
<dbReference type="InterPro" id="IPR020459">
    <property type="entry name" value="AMP-binding"/>
</dbReference>
<dbReference type="Gene3D" id="3.30.559.30">
    <property type="entry name" value="Nonribosomal peptide synthetase, condensation domain"/>
    <property type="match status" value="2"/>
</dbReference>
<evidence type="ECO:0000256" key="1">
    <source>
        <dbReference type="ARBA" id="ARBA00001957"/>
    </source>
</evidence>
<dbReference type="GO" id="GO:0044550">
    <property type="term" value="P:secondary metabolite biosynthetic process"/>
    <property type="evidence" value="ECO:0007669"/>
    <property type="project" value="TreeGrafter"/>
</dbReference>
<dbReference type="PRINTS" id="PR00154">
    <property type="entry name" value="AMPBINDING"/>
</dbReference>